<dbReference type="EMBL" id="PKSG01000750">
    <property type="protein sequence ID" value="POR33056.1"/>
    <property type="molecule type" value="Genomic_DNA"/>
</dbReference>
<dbReference type="Pfam" id="PF12511">
    <property type="entry name" value="DUF3716"/>
    <property type="match status" value="1"/>
</dbReference>
<feature type="non-terminal residue" evidence="2">
    <location>
        <position position="347"/>
    </location>
</feature>
<comment type="caution">
    <text evidence="2">The sequence shown here is derived from an EMBL/GenBank/DDBJ whole genome shotgun (WGS) entry which is preliminary data.</text>
</comment>
<feature type="compositionally biased region" description="Low complexity" evidence="1">
    <location>
        <begin position="9"/>
        <end position="18"/>
    </location>
</feature>
<feature type="compositionally biased region" description="Basic residues" evidence="1">
    <location>
        <begin position="19"/>
        <end position="34"/>
    </location>
</feature>
<organism evidence="2 3">
    <name type="scientific">Tolypocladium paradoxum</name>
    <dbReference type="NCBI Taxonomy" id="94208"/>
    <lineage>
        <taxon>Eukaryota</taxon>
        <taxon>Fungi</taxon>
        <taxon>Dikarya</taxon>
        <taxon>Ascomycota</taxon>
        <taxon>Pezizomycotina</taxon>
        <taxon>Sordariomycetes</taxon>
        <taxon>Hypocreomycetidae</taxon>
        <taxon>Hypocreales</taxon>
        <taxon>Ophiocordycipitaceae</taxon>
        <taxon>Tolypocladium</taxon>
    </lineage>
</organism>
<dbReference type="InterPro" id="IPR022190">
    <property type="entry name" value="DUF3716"/>
</dbReference>
<reference evidence="2 3" key="1">
    <citation type="submission" date="2018-01" db="EMBL/GenBank/DDBJ databases">
        <title>Harnessing the power of phylogenomics to disentangle the directionality and signatures of interkingdom host jumping in the parasitic fungal genus Tolypocladium.</title>
        <authorList>
            <person name="Quandt C.A."/>
            <person name="Patterson W."/>
            <person name="Spatafora J.W."/>
        </authorList>
    </citation>
    <scope>NUCLEOTIDE SEQUENCE [LARGE SCALE GENOMIC DNA]</scope>
    <source>
        <strain evidence="2 3">NRBC 100945</strain>
    </source>
</reference>
<feature type="compositionally biased region" description="Polar residues" evidence="1">
    <location>
        <begin position="67"/>
        <end position="82"/>
    </location>
</feature>
<dbReference type="AlphaFoldDB" id="A0A2S4KSA0"/>
<feature type="compositionally biased region" description="Basic residues" evidence="1">
    <location>
        <begin position="89"/>
        <end position="102"/>
    </location>
</feature>
<name>A0A2S4KSA0_9HYPO</name>
<protein>
    <submittedName>
        <fullName evidence="2">Uncharacterized protein</fullName>
    </submittedName>
</protein>
<dbReference type="OrthoDB" id="5028429at2759"/>
<evidence type="ECO:0000313" key="3">
    <source>
        <dbReference type="Proteomes" id="UP000237481"/>
    </source>
</evidence>
<accession>A0A2S4KSA0</accession>
<sequence length="347" mass="38011">MSSDTVVATSTKSPTTKTPPKKPTPKKSPARRATKSNDVDKDGQPPAQTPATRSTRVAKKRPVPAKATSNNEETDDNNAAIQTRTPTKTAKRPRTKNLKKKSPTPDDTEESDADESVNRPVTTGTLEDNPPMGFSRDRAMLLPRVYMDVDLSTFDFMQPQPDSNPALTIWALGKAIQGCSTKGYNLLQASGWAGCLPARELKLRSKREAASLNIKQYGLNLASSQNCDAMLKQLYGSEAKEECERCTLKLGALEGCFVYLDKSDHAPITACGNCDWGRGGTNCLHGPQKSTKASKAIEDKKDKKSKKRKIEDVIDITDDDDDDDDIVEMTTMLLRRLDRSTCATLAK</sequence>
<evidence type="ECO:0000256" key="1">
    <source>
        <dbReference type="SAM" id="MobiDB-lite"/>
    </source>
</evidence>
<gene>
    <name evidence="2" type="ORF">TPAR_06737</name>
</gene>
<feature type="compositionally biased region" description="Acidic residues" evidence="1">
    <location>
        <begin position="106"/>
        <end position="115"/>
    </location>
</feature>
<proteinExistence type="predicted"/>
<keyword evidence="3" id="KW-1185">Reference proteome</keyword>
<dbReference type="Proteomes" id="UP000237481">
    <property type="component" value="Unassembled WGS sequence"/>
</dbReference>
<feature type="region of interest" description="Disordered" evidence="1">
    <location>
        <begin position="1"/>
        <end position="134"/>
    </location>
</feature>
<evidence type="ECO:0000313" key="2">
    <source>
        <dbReference type="EMBL" id="POR33056.1"/>
    </source>
</evidence>